<evidence type="ECO:0000256" key="2">
    <source>
        <dbReference type="SAM" id="MobiDB-lite"/>
    </source>
</evidence>
<dbReference type="AlphaFoldDB" id="K3W165"/>
<evidence type="ECO:0000313" key="3">
    <source>
        <dbReference type="EMBL" id="EKJ75360.1"/>
    </source>
</evidence>
<dbReference type="GeneID" id="20363059"/>
<accession>K3W165</accession>
<reference evidence="3 4" key="1">
    <citation type="journal article" date="2012" name="PLoS Pathog.">
        <title>Comparative pathogenomics reveals horizontally acquired novel virulence genes in fungi infecting cereal hosts.</title>
        <authorList>
            <person name="Gardiner D.M."/>
            <person name="McDonald M.C."/>
            <person name="Covarelli L."/>
            <person name="Solomon P.S."/>
            <person name="Rusu A.G."/>
            <person name="Marshall M."/>
            <person name="Kazan K."/>
            <person name="Chakraborty S."/>
            <person name="McDonald B.A."/>
            <person name="Manners J.M."/>
        </authorList>
    </citation>
    <scope>NUCLEOTIDE SEQUENCE [LARGE SCALE GENOMIC DNA]</scope>
    <source>
        <strain evidence="3 4">CS3096</strain>
    </source>
</reference>
<evidence type="ECO:0000256" key="1">
    <source>
        <dbReference type="SAM" id="Coils"/>
    </source>
</evidence>
<feature type="coiled-coil region" evidence="1">
    <location>
        <begin position="423"/>
        <end position="502"/>
    </location>
</feature>
<keyword evidence="1" id="KW-0175">Coiled coil</keyword>
<feature type="compositionally biased region" description="Basic and acidic residues" evidence="2">
    <location>
        <begin position="294"/>
        <end position="314"/>
    </location>
</feature>
<dbReference type="OrthoDB" id="2363873at2759"/>
<name>K3W165_FUSPC</name>
<protein>
    <recommendedName>
        <fullName evidence="5">BTB domain-containing protein</fullName>
    </recommendedName>
</protein>
<dbReference type="eggNOG" id="ENOG502RIYQ">
    <property type="taxonomic scope" value="Eukaryota"/>
</dbReference>
<evidence type="ECO:0008006" key="5">
    <source>
        <dbReference type="Google" id="ProtNLM"/>
    </source>
</evidence>
<feature type="region of interest" description="Disordered" evidence="2">
    <location>
        <begin position="285"/>
        <end position="320"/>
    </location>
</feature>
<comment type="caution">
    <text evidence="3">The sequence shown here is derived from an EMBL/GenBank/DDBJ whole genome shotgun (WGS) entry which is preliminary data.</text>
</comment>
<evidence type="ECO:0000313" key="4">
    <source>
        <dbReference type="Proteomes" id="UP000007978"/>
    </source>
</evidence>
<dbReference type="KEGG" id="fpu:FPSE_04441"/>
<dbReference type="HOGENOM" id="CLU_027003_0_0_1"/>
<dbReference type="EMBL" id="AFNW01000089">
    <property type="protein sequence ID" value="EKJ75360.1"/>
    <property type="molecule type" value="Genomic_DNA"/>
</dbReference>
<sequence length="569" mass="65069">METINLLCDGFAFAIPESTAKRESPVLSKAIENLPEAEMRVIPVTEFDLDAVNCFVEFLNTGQYEVNQSLFPSVAEAGIGKHPQTVPFTRDFLIRHVTMSKLGQHFQVHKLSEHARDQIEMILRRQWSDGAFLGATNIALTHTNDHELHKLLWSQARSHLHSLTATSEFDPATFLRSFHSRLRTRTEPEPEPVSASSIAVDSVEVAKLRERISLLEKQVSDTCIERDEHQKRASNLCVERDELEFKFSELSSKRDDSRHLEETTQRFKSQISILQQQVSELSKERDGLCTSIEAESRSRREAENDTKEAQEQTRHALSSTQTALARFEQATKRLAEANERYNASEADHTAKAQIAHTKLSEAEKSLSTSETELRITSSERNLLRQRWKDEKVKSSGLAKEIDELKLVIDLERSVKDTVPTTVRDELKRALEAEQAEVKRLNTELEKSQKSINDMSTFYATTTMPQAERDSLHKSLKAEKNKVVNLSRERDQAKAERDQALSDKHAAVMQQHNEAQERLRATGKIQGLVGCLQENQNCRRCSWGFGIWVEDDGRKLLVRCDRCRTRHWQD</sequence>
<proteinExistence type="predicted"/>
<dbReference type="RefSeq" id="XP_009255834.1">
    <property type="nucleotide sequence ID" value="XM_009257559.1"/>
</dbReference>
<organism evidence="3 4">
    <name type="scientific">Fusarium pseudograminearum (strain CS3096)</name>
    <name type="common">Wheat and barley crown-rot fungus</name>
    <dbReference type="NCBI Taxonomy" id="1028729"/>
    <lineage>
        <taxon>Eukaryota</taxon>
        <taxon>Fungi</taxon>
        <taxon>Dikarya</taxon>
        <taxon>Ascomycota</taxon>
        <taxon>Pezizomycotina</taxon>
        <taxon>Sordariomycetes</taxon>
        <taxon>Hypocreomycetidae</taxon>
        <taxon>Hypocreales</taxon>
        <taxon>Nectriaceae</taxon>
        <taxon>Fusarium</taxon>
    </lineage>
</organism>
<gene>
    <name evidence="3" type="ORF">FPSE_04441</name>
</gene>
<dbReference type="Proteomes" id="UP000007978">
    <property type="component" value="Chromosome 4"/>
</dbReference>
<keyword evidence="4" id="KW-1185">Reference proteome</keyword>